<dbReference type="Gene3D" id="3.40.850.10">
    <property type="entry name" value="Kinesin motor domain"/>
    <property type="match status" value="2"/>
</dbReference>
<name>A0A5N4C5L8_CAMDR</name>
<dbReference type="InterPro" id="IPR001609">
    <property type="entry name" value="Myosin_head_motor_dom-like"/>
</dbReference>
<evidence type="ECO:0000256" key="5">
    <source>
        <dbReference type="ARBA" id="ARBA00022741"/>
    </source>
</evidence>
<gene>
    <name evidence="13" type="ORF">Cadr_000026873</name>
</gene>
<dbReference type="PANTHER" id="PTHR46256">
    <property type="entry name" value="AGAP011099-PA"/>
    <property type="match status" value="1"/>
</dbReference>
<comment type="caution">
    <text evidence="13">The sequence shown here is derived from an EMBL/GenBank/DDBJ whole genome shotgun (WGS) entry which is preliminary data.</text>
</comment>
<protein>
    <submittedName>
        <fullName evidence="13">Myosin-IIIa</fullName>
    </submittedName>
</protein>
<keyword evidence="6" id="KW-0067">ATP-binding</keyword>
<comment type="subcellular location">
    <subcellularLocation>
        <location evidence="2">Cell projection</location>
    </subcellularLocation>
    <subcellularLocation>
        <location evidence="1">Cytoplasm</location>
        <location evidence="1">Cytoskeleton</location>
    </subcellularLocation>
</comment>
<dbReference type="PANTHER" id="PTHR46256:SF4">
    <property type="entry name" value="MYOSIN-IIIA"/>
    <property type="match status" value="1"/>
</dbReference>
<evidence type="ECO:0000256" key="10">
    <source>
        <dbReference type="ARBA" id="ARBA00023273"/>
    </source>
</evidence>
<dbReference type="GO" id="GO:0004674">
    <property type="term" value="F:protein serine/threonine kinase activity"/>
    <property type="evidence" value="ECO:0007669"/>
    <property type="project" value="TreeGrafter"/>
</dbReference>
<evidence type="ECO:0000313" key="13">
    <source>
        <dbReference type="EMBL" id="KAB1254166.1"/>
    </source>
</evidence>
<keyword evidence="3" id="KW-0963">Cytoplasm</keyword>
<dbReference type="AlphaFoldDB" id="A0A5N4C5L8"/>
<dbReference type="GO" id="GO:0000146">
    <property type="term" value="F:microfilament motor activity"/>
    <property type="evidence" value="ECO:0007669"/>
    <property type="project" value="TreeGrafter"/>
</dbReference>
<keyword evidence="8" id="KW-0505">Motor protein</keyword>
<dbReference type="SMART" id="SM00242">
    <property type="entry name" value="MYSc"/>
    <property type="match status" value="1"/>
</dbReference>
<accession>A0A5N4C5L8</accession>
<dbReference type="GO" id="GO:0005524">
    <property type="term" value="F:ATP binding"/>
    <property type="evidence" value="ECO:0007669"/>
    <property type="project" value="UniProtKB-KW"/>
</dbReference>
<evidence type="ECO:0000256" key="8">
    <source>
        <dbReference type="ARBA" id="ARBA00023175"/>
    </source>
</evidence>
<organism evidence="13 14">
    <name type="scientific">Camelus dromedarius</name>
    <name type="common">Dromedary</name>
    <name type="synonym">Arabian camel</name>
    <dbReference type="NCBI Taxonomy" id="9838"/>
    <lineage>
        <taxon>Eukaryota</taxon>
        <taxon>Metazoa</taxon>
        <taxon>Chordata</taxon>
        <taxon>Craniata</taxon>
        <taxon>Vertebrata</taxon>
        <taxon>Euteleostomi</taxon>
        <taxon>Mammalia</taxon>
        <taxon>Eutheria</taxon>
        <taxon>Laurasiatheria</taxon>
        <taxon>Artiodactyla</taxon>
        <taxon>Tylopoda</taxon>
        <taxon>Camelidae</taxon>
        <taxon>Camelus</taxon>
    </lineage>
</organism>
<dbReference type="GO" id="GO:0007605">
    <property type="term" value="P:sensory perception of sound"/>
    <property type="evidence" value="ECO:0007669"/>
    <property type="project" value="TreeGrafter"/>
</dbReference>
<dbReference type="Pfam" id="PF00063">
    <property type="entry name" value="Myosin_head"/>
    <property type="match status" value="1"/>
</dbReference>
<dbReference type="InterPro" id="IPR036961">
    <property type="entry name" value="Kinesin_motor_dom_sf"/>
</dbReference>
<reference evidence="13 14" key="1">
    <citation type="journal article" date="2019" name="Mol. Ecol. Resour.">
        <title>Improving Illumina assemblies with Hi-C and long reads: an example with the North African dromedary.</title>
        <authorList>
            <person name="Elbers J.P."/>
            <person name="Rogers M.F."/>
            <person name="Perelman P.L."/>
            <person name="Proskuryakova A.A."/>
            <person name="Serdyukova N.A."/>
            <person name="Johnson W.E."/>
            <person name="Horin P."/>
            <person name="Corander J."/>
            <person name="Murphy D."/>
            <person name="Burger P.A."/>
        </authorList>
    </citation>
    <scope>NUCLEOTIDE SEQUENCE [LARGE SCALE GENOMIC DNA]</scope>
    <source>
        <strain evidence="13">Drom800</strain>
        <tissue evidence="13">Blood</tissue>
    </source>
</reference>
<keyword evidence="7 11" id="KW-0518">Myosin</keyword>
<evidence type="ECO:0000259" key="12">
    <source>
        <dbReference type="PROSITE" id="PS51456"/>
    </source>
</evidence>
<feature type="domain" description="Myosin motor" evidence="12">
    <location>
        <begin position="39"/>
        <end position="194"/>
    </location>
</feature>
<evidence type="ECO:0000256" key="4">
    <source>
        <dbReference type="ARBA" id="ARBA00022737"/>
    </source>
</evidence>
<evidence type="ECO:0000256" key="11">
    <source>
        <dbReference type="PROSITE-ProRule" id="PRU00782"/>
    </source>
</evidence>
<dbReference type="PROSITE" id="PS51456">
    <property type="entry name" value="MYOSIN_MOTOR"/>
    <property type="match status" value="1"/>
</dbReference>
<dbReference type="GO" id="GO:0001917">
    <property type="term" value="C:photoreceptor inner segment"/>
    <property type="evidence" value="ECO:0007669"/>
    <property type="project" value="TreeGrafter"/>
</dbReference>
<keyword evidence="10" id="KW-0966">Cell projection</keyword>
<keyword evidence="9" id="KW-0206">Cytoskeleton</keyword>
<keyword evidence="11" id="KW-0009">Actin-binding</keyword>
<dbReference type="EMBL" id="JWIN03000035">
    <property type="protein sequence ID" value="KAB1254166.1"/>
    <property type="molecule type" value="Genomic_DNA"/>
</dbReference>
<dbReference type="SUPFAM" id="SSF52540">
    <property type="entry name" value="P-loop containing nucleoside triphosphate hydrolases"/>
    <property type="match status" value="1"/>
</dbReference>
<dbReference type="GO" id="GO:0003779">
    <property type="term" value="F:actin binding"/>
    <property type="evidence" value="ECO:0007669"/>
    <property type="project" value="UniProtKB-KW"/>
</dbReference>
<evidence type="ECO:0000256" key="1">
    <source>
        <dbReference type="ARBA" id="ARBA00004245"/>
    </source>
</evidence>
<dbReference type="GO" id="GO:0032433">
    <property type="term" value="C:filopodium tip"/>
    <property type="evidence" value="ECO:0007669"/>
    <property type="project" value="TreeGrafter"/>
</dbReference>
<evidence type="ECO:0000256" key="7">
    <source>
        <dbReference type="ARBA" id="ARBA00023123"/>
    </source>
</evidence>
<sequence>MISNKFSNQEVSSFCIAPRHERLYTKKSNFSKSLISSLKDVDDLATLEVLDENTVSEQLEKCYSRDQIYIYVGDILIALNPFQSLCLYSAEHSKLYMGAKRTASPPHIFAMADLAYQSMVTYNSDQANNKTMQEKILQVNNLVEAFGNACTIINDNSSRFGKYLEMKFTPSGAVVGAQISEYLLEKSRVIHQAM</sequence>
<comment type="similarity">
    <text evidence="11">Belongs to the TRAFAC class myosin-kinesin ATPase superfamily. Myosin family.</text>
</comment>
<dbReference type="GO" id="GO:0051491">
    <property type="term" value="P:positive regulation of filopodium assembly"/>
    <property type="evidence" value="ECO:0007669"/>
    <property type="project" value="TreeGrafter"/>
</dbReference>
<evidence type="ECO:0000313" key="14">
    <source>
        <dbReference type="Proteomes" id="UP000299084"/>
    </source>
</evidence>
<dbReference type="GO" id="GO:0032426">
    <property type="term" value="C:stereocilium tip"/>
    <property type="evidence" value="ECO:0007669"/>
    <property type="project" value="TreeGrafter"/>
</dbReference>
<dbReference type="Proteomes" id="UP000299084">
    <property type="component" value="Unassembled WGS sequence"/>
</dbReference>
<dbReference type="InterPro" id="IPR052409">
    <property type="entry name" value="Myosin-III_kinase_activity"/>
</dbReference>
<evidence type="ECO:0000256" key="9">
    <source>
        <dbReference type="ARBA" id="ARBA00023212"/>
    </source>
</evidence>
<keyword evidence="14" id="KW-1185">Reference proteome</keyword>
<comment type="caution">
    <text evidence="11">Lacks conserved residue(s) required for the propagation of feature annotation.</text>
</comment>
<evidence type="ECO:0000256" key="3">
    <source>
        <dbReference type="ARBA" id="ARBA00022490"/>
    </source>
</evidence>
<dbReference type="GO" id="GO:0016459">
    <property type="term" value="C:myosin complex"/>
    <property type="evidence" value="ECO:0007669"/>
    <property type="project" value="UniProtKB-KW"/>
</dbReference>
<proteinExistence type="inferred from homology"/>
<evidence type="ECO:0000256" key="6">
    <source>
        <dbReference type="ARBA" id="ARBA00022840"/>
    </source>
</evidence>
<keyword evidence="4" id="KW-0677">Repeat</keyword>
<keyword evidence="5" id="KW-0547">Nucleotide-binding</keyword>
<evidence type="ECO:0000256" key="2">
    <source>
        <dbReference type="ARBA" id="ARBA00004316"/>
    </source>
</evidence>
<dbReference type="GO" id="GO:0030832">
    <property type="term" value="P:regulation of actin filament length"/>
    <property type="evidence" value="ECO:0007669"/>
    <property type="project" value="TreeGrafter"/>
</dbReference>
<dbReference type="InterPro" id="IPR027417">
    <property type="entry name" value="P-loop_NTPase"/>
</dbReference>